<organism evidence="1 2">
    <name type="scientific">Avena sativa</name>
    <name type="common">Oat</name>
    <dbReference type="NCBI Taxonomy" id="4498"/>
    <lineage>
        <taxon>Eukaryota</taxon>
        <taxon>Viridiplantae</taxon>
        <taxon>Streptophyta</taxon>
        <taxon>Embryophyta</taxon>
        <taxon>Tracheophyta</taxon>
        <taxon>Spermatophyta</taxon>
        <taxon>Magnoliopsida</taxon>
        <taxon>Liliopsida</taxon>
        <taxon>Poales</taxon>
        <taxon>Poaceae</taxon>
        <taxon>BOP clade</taxon>
        <taxon>Pooideae</taxon>
        <taxon>Poodae</taxon>
        <taxon>Poeae</taxon>
        <taxon>Poeae Chloroplast Group 1 (Aveneae type)</taxon>
        <taxon>Aveninae</taxon>
        <taxon>Avena</taxon>
    </lineage>
</organism>
<dbReference type="EnsemblPlants" id="AVESA.00010b.r2.6CG1113830.1">
    <property type="protein sequence ID" value="AVESA.00010b.r2.6CG1113830.1.CDS"/>
    <property type="gene ID" value="AVESA.00010b.r2.6CG1113830"/>
</dbReference>
<evidence type="ECO:0000313" key="2">
    <source>
        <dbReference type="Proteomes" id="UP001732700"/>
    </source>
</evidence>
<reference evidence="1" key="2">
    <citation type="submission" date="2025-09" db="UniProtKB">
        <authorList>
            <consortium name="EnsemblPlants"/>
        </authorList>
    </citation>
    <scope>IDENTIFICATION</scope>
</reference>
<keyword evidence="2" id="KW-1185">Reference proteome</keyword>
<name>A0ACD5Z6K9_AVESA</name>
<reference evidence="1" key="1">
    <citation type="submission" date="2021-05" db="EMBL/GenBank/DDBJ databases">
        <authorList>
            <person name="Scholz U."/>
            <person name="Mascher M."/>
            <person name="Fiebig A."/>
        </authorList>
    </citation>
    <scope>NUCLEOTIDE SEQUENCE [LARGE SCALE GENOMIC DNA]</scope>
</reference>
<accession>A0ACD5Z6K9</accession>
<proteinExistence type="predicted"/>
<evidence type="ECO:0000313" key="1">
    <source>
        <dbReference type="EnsemblPlants" id="AVESA.00010b.r2.6CG1113830.1.CDS"/>
    </source>
</evidence>
<dbReference type="Proteomes" id="UP001732700">
    <property type="component" value="Chromosome 6C"/>
</dbReference>
<protein>
    <submittedName>
        <fullName evidence="1">Uncharacterized protein</fullName>
    </submittedName>
</protein>
<sequence length="1247" mass="134705">MRWVSRRVRRIGDDESTSSECTPYEYAAGESPSMATIGKKSPTPARNYPPPTHLRRAARAARVPDSCRRSPPPVGLSRLRPSLPRPGCDGRGWQLLRLQDCAGAMVATAESARERGLTYGMSLILEAVEAVRRKKKASVDAGTKFRGVRRRRRRPRSGKYGAQIWDPLRRNNLWLGTFATAVDAAKAYDAAAAELHGAAAQTNFENPAAEHGLSAGHAGERGDGVEAVVRRKETALPDTLTEIRGLRRPRESKRCLKKAVTVKKDATGPYSRTGFWGVRTQSTGKYGAEIRLNKGRTYRWLGTFDTTEEAARAYDAAAVKLHGESAKINFKIPAGVQSSESVTAVMPESAQGQGLSVSDCEIVDELGDEVGAVERRTKKKKVVKAAAVRTCNRTGFFGVRTQSTGKYGAEISSKGQGFRWLGTFDTAEEAARAYDAAALKLHGASAKTNFKIPVAVQSSESVMVETAEGAQGQGLSAGNCETEDELVDDEVGAVERKKKKTLLDAQTEFRCVQRKPSSTAEDADAVKLPCVKKVVKREVAGRPCNGTGFWGVRRTLNGRYGAEIRNDKGKTYRWLGTFDTTEEAARAYDAAAVKLRGASAKTNFKIPEAVQSSESVTAVTADSAQAQGLSTSNCEIVDELVDQVGAVERRTKKKKVVKNEVAGRPCSRTGPYSRTGFWGVRKQSSGKYGAEIRYSKGKACRWLGTFDTAEEAARAYDVAAVELHGASAKTNFKIPAAVQSSTSVMMVPAESAQGQGLSTGNCEITEELVDGVGAVEKRKKKLHVAAAITNLKIPVAVQSSTSVTMMPAESSQGQGLSTSSCEITEELVDSVQAVEMRKKKLHGLAAKTNFKAVQSRASVAMSSTSVTMMPAESTRNCEITEELVDGVQAVERRKKKLHGPAAKTNFKAKCTQGQDLSAGSCWIAEELLERSKKLPVAAAITNLKIPVAVQSSASVSVTMEPAESAQGQGLSTSNCEITEELVDDIEAVERRKKKALSDAETEFRCVRRRPSGIAEDAAGVKLPCVKNAICRPDSRTGFRGVRRRPSGKYVAEIIKEKIGRWLGTFDTAEEAARAYDTAAIKLHGAAAKTNFKSPAAPVADDINPVHVQMIGLKQVPVVAKVNSNVEVQRKAVARSDCRSGFRGVHLYRGRYLVQIREPGRPTTRLQLGIFDNVEEAARAYDAAALRLYGAAAKTNFEQPPTGSTTDEGKDSSMELPNDLPEPPVRCPTFYLGAEVEEFLKDFTAVVA</sequence>